<sequence>MITTRTARQCGQADYGWLQARYTFSFGHYFDPKLLGYASLRVLNQEVLAPGAAFQPRTYPKVDILNVILDGEAEYRDSEGNHVQASAGEALLLSTQPGVSYSEHNLSKDKPLTRMQLWLDACPQRENPLIQKLALNMGKQQLITSPEGSMGSLQLRQQVWLHHIVLDKGESANFQLHGPRAYLQSIHGKFHALTHHEEKAALACGDGAFIRDEANITLVADSPLRALLIDLLSSCFYREIMMSKNRPKSASQ</sequence>
<dbReference type="EMBL" id="UAUQ01000010">
    <property type="protein sequence ID" value="SPZ78520.1"/>
    <property type="molecule type" value="Genomic_DNA"/>
</dbReference>
<dbReference type="Proteomes" id="UP000251082">
    <property type="component" value="Unassembled WGS sequence"/>
</dbReference>
<comment type="similarity">
    <text evidence="1 2">Belongs to the pirin family.</text>
</comment>
<protein>
    <submittedName>
        <fullName evidence="5">Pirin family protein</fullName>
    </submittedName>
</protein>
<dbReference type="Pfam" id="PF17954">
    <property type="entry name" value="Pirin_C_2"/>
    <property type="match status" value="1"/>
</dbReference>
<evidence type="ECO:0000259" key="3">
    <source>
        <dbReference type="Pfam" id="PF02678"/>
    </source>
</evidence>
<evidence type="ECO:0000256" key="1">
    <source>
        <dbReference type="ARBA" id="ARBA00008416"/>
    </source>
</evidence>
<dbReference type="AlphaFoldDB" id="A0A2X2KP94"/>
<feature type="domain" description="Pirin N-terminal" evidence="3">
    <location>
        <begin position="4"/>
        <end position="119"/>
    </location>
</feature>
<dbReference type="InterPro" id="IPR012093">
    <property type="entry name" value="Pirin"/>
</dbReference>
<dbReference type="CDD" id="cd20311">
    <property type="entry name" value="cupin_Yhhw_C"/>
    <property type="match status" value="1"/>
</dbReference>
<evidence type="ECO:0000313" key="6">
    <source>
        <dbReference type="Proteomes" id="UP000251082"/>
    </source>
</evidence>
<accession>A0A2X2KP94</accession>
<dbReference type="PIRSF" id="PIRSF006232">
    <property type="entry name" value="Pirin"/>
    <property type="match status" value="1"/>
</dbReference>
<feature type="domain" description="Quercetin 2,3-dioxygenase C-terminal cupin" evidence="4">
    <location>
        <begin position="142"/>
        <end position="231"/>
    </location>
</feature>
<name>A0A2X2KP94_SHIDY</name>
<evidence type="ECO:0000256" key="2">
    <source>
        <dbReference type="RuleBase" id="RU003457"/>
    </source>
</evidence>
<dbReference type="InterPro" id="IPR003829">
    <property type="entry name" value="Pirin_N_dom"/>
</dbReference>
<organism evidence="5 6">
    <name type="scientific">Shigella dysenteriae</name>
    <dbReference type="NCBI Taxonomy" id="622"/>
    <lineage>
        <taxon>Bacteria</taxon>
        <taxon>Pseudomonadati</taxon>
        <taxon>Pseudomonadota</taxon>
        <taxon>Gammaproteobacteria</taxon>
        <taxon>Enterobacterales</taxon>
        <taxon>Enterobacteriaceae</taxon>
        <taxon>Shigella</taxon>
    </lineage>
</organism>
<dbReference type="SUPFAM" id="SSF51182">
    <property type="entry name" value="RmlC-like cupins"/>
    <property type="match status" value="1"/>
</dbReference>
<evidence type="ECO:0000259" key="4">
    <source>
        <dbReference type="Pfam" id="PF17954"/>
    </source>
</evidence>
<dbReference type="InterPro" id="IPR011051">
    <property type="entry name" value="RmlC_Cupin_sf"/>
</dbReference>
<proteinExistence type="inferred from homology"/>
<evidence type="ECO:0000313" key="5">
    <source>
        <dbReference type="EMBL" id="SPZ78520.1"/>
    </source>
</evidence>
<dbReference type="InterPro" id="IPR041602">
    <property type="entry name" value="Quercetinase_C"/>
</dbReference>
<dbReference type="PANTHER" id="PTHR43212">
    <property type="entry name" value="QUERCETIN 2,3-DIOXYGENASE"/>
    <property type="match status" value="1"/>
</dbReference>
<dbReference type="InterPro" id="IPR014710">
    <property type="entry name" value="RmlC-like_jellyroll"/>
</dbReference>
<dbReference type="PANTHER" id="PTHR43212:SF2">
    <property type="entry name" value="PIRIN-LIKE PROTEIN YHAK"/>
    <property type="match status" value="1"/>
</dbReference>
<gene>
    <name evidence="5" type="primary">yhaK_2</name>
    <name evidence="5" type="ORF">NCTC4837_03230</name>
</gene>
<reference evidence="5 6" key="1">
    <citation type="submission" date="2018-06" db="EMBL/GenBank/DDBJ databases">
        <authorList>
            <consortium name="Pathogen Informatics"/>
            <person name="Doyle S."/>
        </authorList>
    </citation>
    <scope>NUCLEOTIDE SEQUENCE [LARGE SCALE GENOMIC DNA]</scope>
    <source>
        <strain evidence="5 6">NCTC4837</strain>
    </source>
</reference>
<dbReference type="Gene3D" id="2.60.120.10">
    <property type="entry name" value="Jelly Rolls"/>
    <property type="match status" value="2"/>
</dbReference>
<dbReference type="Pfam" id="PF02678">
    <property type="entry name" value="Pirin"/>
    <property type="match status" value="1"/>
</dbReference>